<dbReference type="EMBL" id="AAXA02000011">
    <property type="protein sequence ID" value="EDR47621.1"/>
    <property type="molecule type" value="Genomic_DNA"/>
</dbReference>
<proteinExistence type="predicted"/>
<dbReference type="STRING" id="411461.DORFOR_01156"/>
<organism evidence="1 2">
    <name type="scientific">Dorea formicigenerans ATCC 27755</name>
    <dbReference type="NCBI Taxonomy" id="411461"/>
    <lineage>
        <taxon>Bacteria</taxon>
        <taxon>Bacillati</taxon>
        <taxon>Bacillota</taxon>
        <taxon>Clostridia</taxon>
        <taxon>Lachnospirales</taxon>
        <taxon>Lachnospiraceae</taxon>
        <taxon>Dorea</taxon>
    </lineage>
</organism>
<comment type="caution">
    <text evidence="1">The sequence shown here is derived from an EMBL/GenBank/DDBJ whole genome shotgun (WGS) entry which is preliminary data.</text>
</comment>
<gene>
    <name evidence="1" type="ORF">DORFOR_01156</name>
</gene>
<dbReference type="PaxDb" id="411461-DORFOR_01156"/>
<evidence type="ECO:0000313" key="1">
    <source>
        <dbReference type="EMBL" id="EDR47621.1"/>
    </source>
</evidence>
<name>B0G4G9_9FIRM</name>
<dbReference type="RefSeq" id="WP_005332014.1">
    <property type="nucleotide sequence ID" value="NZ_AAXA02000011.1"/>
</dbReference>
<dbReference type="eggNOG" id="ENOG5030E7Y">
    <property type="taxonomic scope" value="Bacteria"/>
</dbReference>
<dbReference type="AlphaFoldDB" id="B0G4G9"/>
<sequence length="184" mass="21187">MNRKMVTSFLSNLLITKKLQGIGKYWASEVSIDYGSTNVKRVDFMQFMPPNQCSVGAIEKGQFICYEIKSCREDIYSGNGLNFLGEQNYIVTTMECYKDLIADRNSGKLLEHIRECNPESSRYYGIMVAIPESRKEWDEFENPTPLTKATMAGEWRLHKIIPCTPGPRKRSITELLFYMLRSGK</sequence>
<reference evidence="1 2" key="2">
    <citation type="submission" date="2007-10" db="EMBL/GenBank/DDBJ databases">
        <authorList>
            <person name="Fulton L."/>
            <person name="Clifton S."/>
            <person name="Fulton B."/>
            <person name="Xu J."/>
            <person name="Minx P."/>
            <person name="Pepin K.H."/>
            <person name="Johnson M."/>
            <person name="Thiruvilangam P."/>
            <person name="Bhonagiri V."/>
            <person name="Nash W.E."/>
            <person name="Wang C."/>
            <person name="Mardis E.R."/>
            <person name="Wilson R.K."/>
        </authorList>
    </citation>
    <scope>NUCLEOTIDE SEQUENCE [LARGE SCALE GENOMIC DNA]</scope>
    <source>
        <strain evidence="1 2">ATCC 27755</strain>
    </source>
</reference>
<dbReference type="Proteomes" id="UP000005359">
    <property type="component" value="Unassembled WGS sequence"/>
</dbReference>
<accession>B0G4G9</accession>
<reference evidence="1 2" key="1">
    <citation type="submission" date="2007-10" db="EMBL/GenBank/DDBJ databases">
        <title>Draft genome sequence of Dorea formicigenerans(ATCC 27755).</title>
        <authorList>
            <person name="Sudarsanam P."/>
            <person name="Ley R."/>
            <person name="Guruge J."/>
            <person name="Turnbaugh P.J."/>
            <person name="Mahowald M."/>
            <person name="Liep D."/>
            <person name="Gordon J."/>
        </authorList>
    </citation>
    <scope>NUCLEOTIDE SEQUENCE [LARGE SCALE GENOMIC DNA]</scope>
    <source>
        <strain evidence="1 2">ATCC 27755</strain>
    </source>
</reference>
<protein>
    <submittedName>
        <fullName evidence="1">Uncharacterized protein</fullName>
    </submittedName>
</protein>
<evidence type="ECO:0000313" key="2">
    <source>
        <dbReference type="Proteomes" id="UP000005359"/>
    </source>
</evidence>
<dbReference type="GeneID" id="92863024"/>